<dbReference type="InParanoid" id="A0A1S4F4N2"/>
<evidence type="ECO:0000313" key="1">
    <source>
        <dbReference type="EnsemblMetazoa" id="AAEL003451-PA"/>
    </source>
</evidence>
<dbReference type="EnsemblMetazoa" id="AAEL003451-RA">
    <property type="protein sequence ID" value="AAEL003451-PA"/>
    <property type="gene ID" value="AAEL003451"/>
</dbReference>
<dbReference type="FunCoup" id="A0A1S4F4N2">
    <property type="interactions" value="487"/>
</dbReference>
<organism evidence="1 2">
    <name type="scientific">Aedes aegypti</name>
    <name type="common">Yellowfever mosquito</name>
    <name type="synonym">Culex aegypti</name>
    <dbReference type="NCBI Taxonomy" id="7159"/>
    <lineage>
        <taxon>Eukaryota</taxon>
        <taxon>Metazoa</taxon>
        <taxon>Ecdysozoa</taxon>
        <taxon>Arthropoda</taxon>
        <taxon>Hexapoda</taxon>
        <taxon>Insecta</taxon>
        <taxon>Pterygota</taxon>
        <taxon>Neoptera</taxon>
        <taxon>Endopterygota</taxon>
        <taxon>Diptera</taxon>
        <taxon>Nematocera</taxon>
        <taxon>Culicoidea</taxon>
        <taxon>Culicidae</taxon>
        <taxon>Culicinae</taxon>
        <taxon>Aedini</taxon>
        <taxon>Aedes</taxon>
        <taxon>Stegomyia</taxon>
    </lineage>
</organism>
<keyword evidence="2" id="KW-1185">Reference proteome</keyword>
<dbReference type="Proteomes" id="UP000008820">
    <property type="component" value="Chromosome 3"/>
</dbReference>
<dbReference type="GO" id="GO:0005634">
    <property type="term" value="C:nucleus"/>
    <property type="evidence" value="ECO:0007669"/>
    <property type="project" value="InterPro"/>
</dbReference>
<sequence>MGDKHVPTLDIEIKLDVNTEESSSKALQTIIQVLLFQRSQIPFCYEVFQTIVKKLKKELAEIDSSKWKNYQLTKQREIAFNLLCDIQTLFREVTEIAKRSDHDIRAMVLFGSTLYTAKEAFIIKIPKANRKHYPQHHRQRLESALKLLTRQLILSEELRPSGRFVGPTNTFMLLGMSSTCDPEKISRTVEYRSINGYQLPISCQKYVINITIQGASEDELACCRQMDVFSDALQVLTIDDDAKEVPTKPLGRRNELVKNDIMWYQVGRSLKGFNDVLIKGKSIWDGEL</sequence>
<dbReference type="OrthoDB" id="6334764at2759"/>
<name>A0A1S4F4N2_AEDAE</name>
<dbReference type="AlphaFoldDB" id="A0A1S4F4N2"/>
<dbReference type="GO" id="GO:0007096">
    <property type="term" value="P:regulation of exit from mitosis"/>
    <property type="evidence" value="ECO:0007669"/>
    <property type="project" value="InterPro"/>
</dbReference>
<accession>A0A1S4F4N2</accession>
<dbReference type="PANTHER" id="PTHR15681:SF1">
    <property type="entry name" value="MAD2L1-BINDING PROTEIN"/>
    <property type="match status" value="1"/>
</dbReference>
<dbReference type="InterPro" id="IPR053729">
    <property type="entry name" value="MAD2L1BP_domain_sf"/>
</dbReference>
<dbReference type="PANTHER" id="PTHR15681">
    <property type="entry name" value="MAD2L1-BINDING PROTEIN"/>
    <property type="match status" value="1"/>
</dbReference>
<gene>
    <name evidence="1" type="primary">5578203</name>
</gene>
<reference evidence="1 2" key="1">
    <citation type="submission" date="2017-06" db="EMBL/GenBank/DDBJ databases">
        <title>Aedes aegypti genome working group (AGWG) sequencing and assembly.</title>
        <authorList>
            <consortium name="Aedes aegypti Genome Working Group (AGWG)"/>
            <person name="Matthews B.J."/>
        </authorList>
    </citation>
    <scope>NUCLEOTIDE SEQUENCE [LARGE SCALE GENOMIC DNA]</scope>
    <source>
        <strain evidence="1 2">LVP_AGWG</strain>
    </source>
</reference>
<reference evidence="1" key="2">
    <citation type="submission" date="2020-05" db="UniProtKB">
        <authorList>
            <consortium name="EnsemblMetazoa"/>
        </authorList>
    </citation>
    <scope>IDENTIFICATION</scope>
    <source>
        <strain evidence="1">LVP_AGWG</strain>
    </source>
</reference>
<proteinExistence type="predicted"/>
<dbReference type="Gene3D" id="3.30.900.20">
    <property type="match status" value="1"/>
</dbReference>
<evidence type="ECO:0000313" key="2">
    <source>
        <dbReference type="Proteomes" id="UP000008820"/>
    </source>
</evidence>
<dbReference type="InterPro" id="IPR009511">
    <property type="entry name" value="MAD1/Cdc20-bound-Mad2-bd"/>
</dbReference>
<protein>
    <submittedName>
        <fullName evidence="1">Uncharacterized protein</fullName>
    </submittedName>
</protein>
<dbReference type="VEuPathDB" id="VectorBase:AAEL003451"/>